<protein>
    <submittedName>
        <fullName evidence="1">Uncharacterized protein</fullName>
    </submittedName>
</protein>
<proteinExistence type="predicted"/>
<dbReference type="Proteomes" id="UP000244722">
    <property type="component" value="Unassembled WGS sequence"/>
</dbReference>
<comment type="caution">
    <text evidence="1">The sequence shown here is derived from an EMBL/GenBank/DDBJ whole genome shotgun (WGS) entry which is preliminary data.</text>
</comment>
<keyword evidence="2" id="KW-1185">Reference proteome</keyword>
<accession>A0A2T6ZC06</accession>
<dbReference type="EMBL" id="NESQ01000424">
    <property type="protein sequence ID" value="PUU73025.1"/>
    <property type="molecule type" value="Genomic_DNA"/>
</dbReference>
<dbReference type="AlphaFoldDB" id="A0A2T6ZC06"/>
<reference evidence="1 2" key="1">
    <citation type="submission" date="2017-04" db="EMBL/GenBank/DDBJ databases">
        <title>Draft genome sequence of Tuber borchii Vittad., a whitish edible truffle.</title>
        <authorList>
            <consortium name="DOE Joint Genome Institute"/>
            <person name="Murat C."/>
            <person name="Kuo A."/>
            <person name="Barry K.W."/>
            <person name="Clum A."/>
            <person name="Dockter R.B."/>
            <person name="Fauchery L."/>
            <person name="Iotti M."/>
            <person name="Kohler A."/>
            <person name="Labutti K."/>
            <person name="Lindquist E.A."/>
            <person name="Lipzen A."/>
            <person name="Ohm R.A."/>
            <person name="Wang M."/>
            <person name="Grigoriev I.V."/>
            <person name="Zambonelli A."/>
            <person name="Martin F.M."/>
        </authorList>
    </citation>
    <scope>NUCLEOTIDE SEQUENCE [LARGE SCALE GENOMIC DNA]</scope>
    <source>
        <strain evidence="1 2">Tbo3840</strain>
    </source>
</reference>
<name>A0A2T6ZC06_TUBBO</name>
<organism evidence="1 2">
    <name type="scientific">Tuber borchii</name>
    <name type="common">White truffle</name>
    <dbReference type="NCBI Taxonomy" id="42251"/>
    <lineage>
        <taxon>Eukaryota</taxon>
        <taxon>Fungi</taxon>
        <taxon>Dikarya</taxon>
        <taxon>Ascomycota</taxon>
        <taxon>Pezizomycotina</taxon>
        <taxon>Pezizomycetes</taxon>
        <taxon>Pezizales</taxon>
        <taxon>Tuberaceae</taxon>
        <taxon>Tuber</taxon>
    </lineage>
</organism>
<gene>
    <name evidence="1" type="ORF">B9Z19DRAFT_1069311</name>
</gene>
<evidence type="ECO:0000313" key="1">
    <source>
        <dbReference type="EMBL" id="PUU73025.1"/>
    </source>
</evidence>
<evidence type="ECO:0000313" key="2">
    <source>
        <dbReference type="Proteomes" id="UP000244722"/>
    </source>
</evidence>
<sequence length="119" mass="13960">MVQNAYRLKDPKNAMMAFEPTHSRRGIIHRRVVKAMECGFRLVGFQLAATFYNLVAYALCYGEWSNRHFCKPYKNRSEDEGICRQPEVFDPARYGQHIIPKNVVLNLYFIVRTKVLSMQ</sequence>